<keyword evidence="2 4" id="KW-0689">Ribosomal protein</keyword>
<comment type="subunit">
    <text evidence="4">Part of the 30S ribosomal subunit. Forms a tight heterodimer with protein bS6.</text>
</comment>
<evidence type="ECO:0000256" key="5">
    <source>
        <dbReference type="RuleBase" id="RU003910"/>
    </source>
</evidence>
<organism evidence="6 7">
    <name type="scientific">Telmatocola sphagniphila</name>
    <dbReference type="NCBI Taxonomy" id="1123043"/>
    <lineage>
        <taxon>Bacteria</taxon>
        <taxon>Pseudomonadati</taxon>
        <taxon>Planctomycetota</taxon>
        <taxon>Planctomycetia</taxon>
        <taxon>Gemmatales</taxon>
        <taxon>Gemmataceae</taxon>
    </lineage>
</organism>
<dbReference type="InterPro" id="IPR036870">
    <property type="entry name" value="Ribosomal_bS18_sf"/>
</dbReference>
<accession>A0A8E6B7C6</accession>
<dbReference type="Gene3D" id="4.10.640.10">
    <property type="entry name" value="Ribosomal protein S18"/>
    <property type="match status" value="1"/>
</dbReference>
<dbReference type="Pfam" id="PF01084">
    <property type="entry name" value="Ribosomal_S18"/>
    <property type="match status" value="1"/>
</dbReference>
<evidence type="ECO:0000256" key="2">
    <source>
        <dbReference type="ARBA" id="ARBA00022980"/>
    </source>
</evidence>
<evidence type="ECO:0000256" key="4">
    <source>
        <dbReference type="HAMAP-Rule" id="MF_00270"/>
    </source>
</evidence>
<dbReference type="KEGG" id="tsph:KIH39_23440"/>
<dbReference type="NCBIfam" id="TIGR00165">
    <property type="entry name" value="S18"/>
    <property type="match status" value="1"/>
</dbReference>
<dbReference type="GO" id="GO:0022627">
    <property type="term" value="C:cytosolic small ribosomal subunit"/>
    <property type="evidence" value="ECO:0007669"/>
    <property type="project" value="TreeGrafter"/>
</dbReference>
<evidence type="ECO:0000313" key="6">
    <source>
        <dbReference type="EMBL" id="QVL31760.1"/>
    </source>
</evidence>
<dbReference type="PRINTS" id="PR00974">
    <property type="entry name" value="RIBOSOMALS18"/>
</dbReference>
<reference evidence="6" key="1">
    <citation type="submission" date="2021-05" db="EMBL/GenBank/DDBJ databases">
        <title>Complete genome sequence of the cellulolytic planctomycete Telmatocola sphagniphila SP2T and characterization of the first cellulase from planctomycetes.</title>
        <authorList>
            <person name="Rakitin A.L."/>
            <person name="Beletsky A.V."/>
            <person name="Naumoff D.G."/>
            <person name="Kulichevskaya I.S."/>
            <person name="Mardanov A.V."/>
            <person name="Ravin N.V."/>
            <person name="Dedysh S.N."/>
        </authorList>
    </citation>
    <scope>NUCLEOTIDE SEQUENCE</scope>
    <source>
        <strain evidence="6">SP2T</strain>
    </source>
</reference>
<dbReference type="AlphaFoldDB" id="A0A8E6B7C6"/>
<dbReference type="SUPFAM" id="SSF46911">
    <property type="entry name" value="Ribosomal protein S18"/>
    <property type="match status" value="1"/>
</dbReference>
<keyword evidence="7" id="KW-1185">Reference proteome</keyword>
<dbReference type="RefSeq" id="WP_213495980.1">
    <property type="nucleotide sequence ID" value="NZ_CP074694.1"/>
</dbReference>
<dbReference type="Proteomes" id="UP000676194">
    <property type="component" value="Chromosome"/>
</dbReference>
<dbReference type="EMBL" id="CP074694">
    <property type="protein sequence ID" value="QVL31760.1"/>
    <property type="molecule type" value="Genomic_DNA"/>
</dbReference>
<comment type="similarity">
    <text evidence="1 4 5">Belongs to the bacterial ribosomal protein bS18 family.</text>
</comment>
<protein>
    <recommendedName>
        <fullName evidence="4">Small ribosomal subunit protein bS18</fullName>
    </recommendedName>
</protein>
<evidence type="ECO:0000313" key="7">
    <source>
        <dbReference type="Proteomes" id="UP000676194"/>
    </source>
</evidence>
<gene>
    <name evidence="4 6" type="primary">rpsR</name>
    <name evidence="6" type="ORF">KIH39_23440</name>
</gene>
<sequence length="77" mass="8616">MSNIPKPAIPPSREKPSNDSATLYFDYKDVETLCKFITADGKILPRRLTGLSVENQKALVLAVKRARFLALLQKVTK</sequence>
<dbReference type="GO" id="GO:0070181">
    <property type="term" value="F:small ribosomal subunit rRNA binding"/>
    <property type="evidence" value="ECO:0007669"/>
    <property type="project" value="TreeGrafter"/>
</dbReference>
<proteinExistence type="inferred from homology"/>
<keyword evidence="4" id="KW-0694">RNA-binding</keyword>
<dbReference type="PANTHER" id="PTHR13479">
    <property type="entry name" value="30S RIBOSOMAL PROTEIN S18"/>
    <property type="match status" value="1"/>
</dbReference>
<keyword evidence="4" id="KW-0699">rRNA-binding</keyword>
<dbReference type="PANTHER" id="PTHR13479:SF40">
    <property type="entry name" value="SMALL RIBOSOMAL SUBUNIT PROTEIN BS18M"/>
    <property type="match status" value="1"/>
</dbReference>
<evidence type="ECO:0000256" key="1">
    <source>
        <dbReference type="ARBA" id="ARBA00005589"/>
    </source>
</evidence>
<name>A0A8E6B7C6_9BACT</name>
<keyword evidence="3 4" id="KW-0687">Ribonucleoprotein</keyword>
<dbReference type="HAMAP" id="MF_00270">
    <property type="entry name" value="Ribosomal_bS18"/>
    <property type="match status" value="1"/>
</dbReference>
<dbReference type="GO" id="GO:0006412">
    <property type="term" value="P:translation"/>
    <property type="evidence" value="ECO:0007669"/>
    <property type="project" value="UniProtKB-UniRule"/>
</dbReference>
<evidence type="ECO:0000256" key="3">
    <source>
        <dbReference type="ARBA" id="ARBA00023274"/>
    </source>
</evidence>
<comment type="function">
    <text evidence="4">Binds as a heterodimer with protein bS6 to the central domain of the 16S rRNA, where it helps stabilize the platform of the 30S subunit.</text>
</comment>
<dbReference type="GO" id="GO:0003735">
    <property type="term" value="F:structural constituent of ribosome"/>
    <property type="evidence" value="ECO:0007669"/>
    <property type="project" value="InterPro"/>
</dbReference>
<dbReference type="InterPro" id="IPR001648">
    <property type="entry name" value="Ribosomal_bS18"/>
</dbReference>